<dbReference type="PANTHER" id="PTHR34985:SF1">
    <property type="entry name" value="SLR0554 PROTEIN"/>
    <property type="match status" value="1"/>
</dbReference>
<feature type="domain" description="Virulence-associated protein E-like" evidence="1">
    <location>
        <begin position="420"/>
        <end position="630"/>
    </location>
</feature>
<dbReference type="AlphaFoldDB" id="A0A556RGH2"/>
<sequence length="718" mass="81494">MERYGATPDDWLHLDLALGLTADLLPVVSNPGAIISENSTLKAIGKTPSRYNREGKAVGFPSWTNHETSLPEIEKWSKVGDYGICIQTRNVRAIDVDVHDAELAKNIKSYIKQVTGIDFPCRFRANSSKFLLMFSMPGDFTKQIIKLNDNNIIEFLANGQQFIAVGTHPSGERYRWEKGLPYEIPTLSSPDFVALWHGISESFDGELITTRSSNKNRDISKNDGMKSDDVTEFLDQHWNVYGIGEAGERYIECPFADTHTSESNETATAYFPVGTGGFDLGHFRCLHAHCANKDDGDFLNAIGYRAQDFDIVPIPAGEKPLPVFQRDKNGKIDATINNVYLAVQRPDICQINIKFDQFRDEIMYTPIDSDQWQTFTDADYSRLRIGLEKGGFKPIGREMIRDIVLLVADEQPFDSATEWLSRLKWDGTPRIKTFLTDYFNAEQNEYTEAVALYLWTALAGRVMRPGIKSDMVPILVGEQGCGKSTGVAALSPSSDYFCEISFAEKDDDLARKMRGRLVAEIGELRGLHTKELETIKAFITRTHENWIPKYREFATQFPRRLVFVGTTNQDEFLSDDTGNRRFLPVRVSNVDVAGINANRDQLWAEARQMFLDSGIQFRSAEHLAEREHEQYMIKDAWLEAINKWLNEPDIATGEKPINKKYITTSEVLRWAIGLDVKNISRREELRIAKTLQSLGYKKTVTKQDGKSLRVFAKCRILH</sequence>
<proteinExistence type="predicted"/>
<reference evidence="3 4" key="1">
    <citation type="submission" date="2019-07" db="EMBL/GenBank/DDBJ databases">
        <title>Gilliamella genomes.</title>
        <authorList>
            <person name="Zheng H."/>
        </authorList>
    </citation>
    <scope>NUCLEOTIDE SEQUENCE [LARGE SCALE GENOMIC DNA]</scope>
    <source>
        <strain evidence="3 4">W8131</strain>
    </source>
</reference>
<accession>A0A556RGH2</accession>
<comment type="caution">
    <text evidence="3">The sequence shown here is derived from an EMBL/GenBank/DDBJ whole genome shotgun (WGS) entry which is preliminary data.</text>
</comment>
<dbReference type="InterPro" id="IPR015330">
    <property type="entry name" value="DNA_primase/pol_bifunc_N"/>
</dbReference>
<dbReference type="SUPFAM" id="SSF52540">
    <property type="entry name" value="P-loop containing nucleoside triphosphate hydrolases"/>
    <property type="match status" value="1"/>
</dbReference>
<dbReference type="InterPro" id="IPR027417">
    <property type="entry name" value="P-loop_NTPase"/>
</dbReference>
<evidence type="ECO:0000313" key="4">
    <source>
        <dbReference type="Proteomes" id="UP000319138"/>
    </source>
</evidence>
<dbReference type="InterPro" id="IPR007936">
    <property type="entry name" value="VapE-like_dom"/>
</dbReference>
<dbReference type="Pfam" id="PF05272">
    <property type="entry name" value="VapE-like_dom"/>
    <property type="match status" value="1"/>
</dbReference>
<protein>
    <submittedName>
        <fullName evidence="3">Replication protein</fullName>
    </submittedName>
</protein>
<feature type="domain" description="DNA primase/polymerase bifunctional N-terminal" evidence="2">
    <location>
        <begin position="61"/>
        <end position="179"/>
    </location>
</feature>
<gene>
    <name evidence="3" type="ORF">FPQ14_11570</name>
</gene>
<dbReference type="EMBL" id="VMHL01000006">
    <property type="protein sequence ID" value="TSJ87974.1"/>
    <property type="molecule type" value="Genomic_DNA"/>
</dbReference>
<evidence type="ECO:0000259" key="2">
    <source>
        <dbReference type="Pfam" id="PF09250"/>
    </source>
</evidence>
<evidence type="ECO:0000313" key="3">
    <source>
        <dbReference type="EMBL" id="TSJ87974.1"/>
    </source>
</evidence>
<dbReference type="Proteomes" id="UP000319138">
    <property type="component" value="Unassembled WGS sequence"/>
</dbReference>
<organism evidence="3 4">
    <name type="scientific">Gilliamella apicola</name>
    <dbReference type="NCBI Taxonomy" id="1196095"/>
    <lineage>
        <taxon>Bacteria</taxon>
        <taxon>Pseudomonadati</taxon>
        <taxon>Pseudomonadota</taxon>
        <taxon>Gammaproteobacteria</taxon>
        <taxon>Orbales</taxon>
        <taxon>Orbaceae</taxon>
        <taxon>Gilliamella</taxon>
    </lineage>
</organism>
<name>A0A556RGH2_9GAMM</name>
<dbReference type="RefSeq" id="WP_144190356.1">
    <property type="nucleotide sequence ID" value="NZ_VMHL01000006.1"/>
</dbReference>
<evidence type="ECO:0000259" key="1">
    <source>
        <dbReference type="Pfam" id="PF05272"/>
    </source>
</evidence>
<dbReference type="Pfam" id="PF09250">
    <property type="entry name" value="Prim-Pol"/>
    <property type="match status" value="1"/>
</dbReference>
<dbReference type="PANTHER" id="PTHR34985">
    <property type="entry name" value="SLR0554 PROTEIN"/>
    <property type="match status" value="1"/>
</dbReference>